<dbReference type="AlphaFoldDB" id="A0AA39KL96"/>
<sequence>MEVILDMQAFKWRNNEFIGIEFVMTQLDNKDDHGTRIVFKPPCKWDDLPKQYKAINSWVTRNYHGIFWEDDNVLYDKFRDILEIVLKDVNYIYVKDVEKKEWLYNIIRYTQKKIINIEKLKCPPFKNVSSSDCNYHALRISGLTFHSVHGNVKQLKCWFEEKRKNEKPSIERSLKMYYQLDGRIEDMKAEDIAYFSNEFFLEFAPTKIDHIWEKLPIIKNGL</sequence>
<dbReference type="Proteomes" id="UP001168990">
    <property type="component" value="Unassembled WGS sequence"/>
</dbReference>
<keyword evidence="2" id="KW-1185">Reference proteome</keyword>
<evidence type="ECO:0000313" key="2">
    <source>
        <dbReference type="Proteomes" id="UP001168990"/>
    </source>
</evidence>
<name>A0AA39KL96_9HYME</name>
<comment type="caution">
    <text evidence="1">The sequence shown here is derived from an EMBL/GenBank/DDBJ whole genome shotgun (WGS) entry which is preliminary data.</text>
</comment>
<protein>
    <submittedName>
        <fullName evidence="1">Uncharacterized protein</fullName>
    </submittedName>
</protein>
<reference evidence="1" key="2">
    <citation type="submission" date="2023-03" db="EMBL/GenBank/DDBJ databases">
        <authorList>
            <person name="Inwood S.N."/>
            <person name="Skelly J.G."/>
            <person name="Guhlin J."/>
            <person name="Harrop T.W.R."/>
            <person name="Goldson S.G."/>
            <person name="Dearden P.K."/>
        </authorList>
    </citation>
    <scope>NUCLEOTIDE SEQUENCE</scope>
    <source>
        <strain evidence="1">Irish</strain>
        <tissue evidence="1">Whole body</tissue>
    </source>
</reference>
<dbReference type="EMBL" id="JAQQBS010001422">
    <property type="protein sequence ID" value="KAK0165640.1"/>
    <property type="molecule type" value="Genomic_DNA"/>
</dbReference>
<organism evidence="1 2">
    <name type="scientific">Microctonus aethiopoides</name>
    <dbReference type="NCBI Taxonomy" id="144406"/>
    <lineage>
        <taxon>Eukaryota</taxon>
        <taxon>Metazoa</taxon>
        <taxon>Ecdysozoa</taxon>
        <taxon>Arthropoda</taxon>
        <taxon>Hexapoda</taxon>
        <taxon>Insecta</taxon>
        <taxon>Pterygota</taxon>
        <taxon>Neoptera</taxon>
        <taxon>Endopterygota</taxon>
        <taxon>Hymenoptera</taxon>
        <taxon>Apocrita</taxon>
        <taxon>Ichneumonoidea</taxon>
        <taxon>Braconidae</taxon>
        <taxon>Euphorinae</taxon>
        <taxon>Microctonus</taxon>
    </lineage>
</organism>
<evidence type="ECO:0000313" key="1">
    <source>
        <dbReference type="EMBL" id="KAK0165640.1"/>
    </source>
</evidence>
<proteinExistence type="predicted"/>
<accession>A0AA39KL96</accession>
<reference evidence="1" key="1">
    <citation type="journal article" date="2023" name="bioRxiv">
        <title>Scaffold-level genome assemblies of two parasitoid biocontrol wasps reveal the parthenogenesis mechanism and an associated novel virus.</title>
        <authorList>
            <person name="Inwood S."/>
            <person name="Skelly J."/>
            <person name="Guhlin J."/>
            <person name="Harrop T."/>
            <person name="Goldson S."/>
            <person name="Dearden P."/>
        </authorList>
    </citation>
    <scope>NUCLEOTIDE SEQUENCE</scope>
    <source>
        <strain evidence="1">Irish</strain>
        <tissue evidence="1">Whole body</tissue>
    </source>
</reference>
<gene>
    <name evidence="1" type="ORF">PV328_004142</name>
</gene>